<reference evidence="6 7" key="1">
    <citation type="submission" date="2017-09" db="EMBL/GenBank/DDBJ databases">
        <title>Complete genome sequence of Verrucomicrobial strain HZ-65, isolated from freshwater.</title>
        <authorList>
            <person name="Choi A."/>
        </authorList>
    </citation>
    <scope>NUCLEOTIDE SEQUENCE [LARGE SCALE GENOMIC DNA]</scope>
    <source>
        <strain evidence="6 7">HZ-65</strain>
    </source>
</reference>
<proteinExistence type="inferred from homology"/>
<keyword evidence="7" id="KW-1185">Reference proteome</keyword>
<dbReference type="EMBL" id="CP023344">
    <property type="protein sequence ID" value="ATC65195.1"/>
    <property type="molecule type" value="Genomic_DNA"/>
</dbReference>
<keyword evidence="4" id="KW-0732">Signal</keyword>
<dbReference type="KEGG" id="vbh:CMV30_15210"/>
<evidence type="ECO:0000256" key="2">
    <source>
        <dbReference type="ARBA" id="ARBA00022801"/>
    </source>
</evidence>
<evidence type="ECO:0000259" key="5">
    <source>
        <dbReference type="Pfam" id="PF22422"/>
    </source>
</evidence>
<dbReference type="PANTHER" id="PTHR10412">
    <property type="entry name" value="MANNOSYL-OLIGOSACCHARIDE GLUCOSIDASE"/>
    <property type="match status" value="1"/>
</dbReference>
<keyword evidence="3" id="KW-0326">Glycosidase</keyword>
<feature type="domain" description="Mannosylglycerate hydrolase MGH1-like glycoside hydrolase" evidence="5">
    <location>
        <begin position="70"/>
        <end position="431"/>
    </location>
</feature>
<dbReference type="Pfam" id="PF22422">
    <property type="entry name" value="MGH1-like_GH"/>
    <property type="match status" value="1"/>
</dbReference>
<comment type="similarity">
    <text evidence="1">Belongs to the glycosyl hydrolase 63 family.</text>
</comment>
<dbReference type="GO" id="GO:0006487">
    <property type="term" value="P:protein N-linked glycosylation"/>
    <property type="evidence" value="ECO:0007669"/>
    <property type="project" value="TreeGrafter"/>
</dbReference>
<evidence type="ECO:0000256" key="1">
    <source>
        <dbReference type="ARBA" id="ARBA00010833"/>
    </source>
</evidence>
<dbReference type="Proteomes" id="UP000217265">
    <property type="component" value="Chromosome"/>
</dbReference>
<dbReference type="InterPro" id="IPR004888">
    <property type="entry name" value="Glycoside_hydrolase_63"/>
</dbReference>
<dbReference type="RefSeq" id="WP_096056826.1">
    <property type="nucleotide sequence ID" value="NZ_CP023344.1"/>
</dbReference>
<dbReference type="GO" id="GO:0009311">
    <property type="term" value="P:oligosaccharide metabolic process"/>
    <property type="evidence" value="ECO:0007669"/>
    <property type="project" value="InterPro"/>
</dbReference>
<dbReference type="PANTHER" id="PTHR10412:SF11">
    <property type="entry name" value="MANNOSYL-OLIGOSACCHARIDE GLUCOSIDASE"/>
    <property type="match status" value="1"/>
</dbReference>
<dbReference type="AlphaFoldDB" id="A0A290Q905"/>
<dbReference type="InterPro" id="IPR054491">
    <property type="entry name" value="MGH1-like_GH"/>
</dbReference>
<dbReference type="InterPro" id="IPR012341">
    <property type="entry name" value="6hp_glycosidase-like_sf"/>
</dbReference>
<accession>A0A290Q905</accession>
<evidence type="ECO:0000256" key="3">
    <source>
        <dbReference type="ARBA" id="ARBA00023295"/>
    </source>
</evidence>
<name>A0A290Q905_9BACT</name>
<dbReference type="GO" id="GO:0004573">
    <property type="term" value="F:Glc3Man9GlcNAc2 oligosaccharide glucosidase activity"/>
    <property type="evidence" value="ECO:0007669"/>
    <property type="project" value="InterPro"/>
</dbReference>
<sequence length="455" mass="51765">MLSRFTPALLALSIAAAPLIAAESSAPLDQSVALIRKHLHSDYAGMFRSEGGAFKYPFITPGSAQYGDILWDWDSWLSNIALRQILTEKATAEEKTKALKHEQGCVLNYLNYGAFDGWVPIILLRNSGSRAELMKQADTYATNMHKPCLAQHAAFITKLNGGDAEWLREGMFHLQSFVNRYKNHQRHAATGLYFWNDDMAIGVDNDPSTYMRPAKSSGSIFLNCLMYRELLALAYLCERLGQKEIGDLYAKDAEDLKSAVQKHCWDERDGFFYSVDLNLLPYEGKPFAADPSIRLHAGYPRDYDCLIQRIDVWSGFLPLWAEIATPEQAKRMVERYRDTRTFNAAYGVRTLSKLEKMYNVRGSGNPSLWTGPIWGVSNYLVFRGLVKYGFKDDARDLADKTIRLFGRDFERFGALHEYYLPDSGEPVLNRGFQNWNYLVLNMAVWREGGEPVAEF</sequence>
<dbReference type="InterPro" id="IPR008928">
    <property type="entry name" value="6-hairpin_glycosidase_sf"/>
</dbReference>
<dbReference type="SUPFAM" id="SSF48208">
    <property type="entry name" value="Six-hairpin glycosidases"/>
    <property type="match status" value="1"/>
</dbReference>
<dbReference type="OrthoDB" id="9798687at2"/>
<feature type="signal peptide" evidence="4">
    <location>
        <begin position="1"/>
        <end position="21"/>
    </location>
</feature>
<gene>
    <name evidence="6" type="ORF">CMV30_15210</name>
</gene>
<keyword evidence="2 6" id="KW-0378">Hydrolase</keyword>
<dbReference type="Gene3D" id="1.50.10.10">
    <property type="match status" value="1"/>
</dbReference>
<evidence type="ECO:0000256" key="4">
    <source>
        <dbReference type="SAM" id="SignalP"/>
    </source>
</evidence>
<organism evidence="6 7">
    <name type="scientific">Nibricoccus aquaticus</name>
    <dbReference type="NCBI Taxonomy" id="2576891"/>
    <lineage>
        <taxon>Bacteria</taxon>
        <taxon>Pseudomonadati</taxon>
        <taxon>Verrucomicrobiota</taxon>
        <taxon>Opitutia</taxon>
        <taxon>Opitutales</taxon>
        <taxon>Opitutaceae</taxon>
        <taxon>Nibricoccus</taxon>
    </lineage>
</organism>
<protein>
    <submittedName>
        <fullName evidence="6">Glycoside hydrolase family 37</fullName>
    </submittedName>
</protein>
<evidence type="ECO:0000313" key="7">
    <source>
        <dbReference type="Proteomes" id="UP000217265"/>
    </source>
</evidence>
<feature type="chain" id="PRO_5012968030" evidence="4">
    <location>
        <begin position="22"/>
        <end position="455"/>
    </location>
</feature>
<evidence type="ECO:0000313" key="6">
    <source>
        <dbReference type="EMBL" id="ATC65195.1"/>
    </source>
</evidence>